<accession>A0ABW0WID0</accession>
<dbReference type="SUPFAM" id="SSF46785">
    <property type="entry name" value="Winged helix' DNA-binding domain"/>
    <property type="match status" value="1"/>
</dbReference>
<comment type="caution">
    <text evidence="1">The sequence shown here is derived from an EMBL/GenBank/DDBJ whole genome shotgun (WGS) entry which is preliminary data.</text>
</comment>
<evidence type="ECO:0000313" key="2">
    <source>
        <dbReference type="Proteomes" id="UP001596065"/>
    </source>
</evidence>
<evidence type="ECO:0000313" key="1">
    <source>
        <dbReference type="EMBL" id="MFC5656050.1"/>
    </source>
</evidence>
<dbReference type="EMBL" id="JBHSOE010000014">
    <property type="protein sequence ID" value="MFC5656050.1"/>
    <property type="molecule type" value="Genomic_DNA"/>
</dbReference>
<dbReference type="InterPro" id="IPR036390">
    <property type="entry name" value="WH_DNA-bd_sf"/>
</dbReference>
<sequence>MAALSDGAATRMDNRLEARGPPARVLCVTDRHGFSTELTAAGRDLPAAARPAHDAALCRALEEPPLIGELAAPLGTLAKAGEPAP</sequence>
<organism evidence="1 2">
    <name type="scientific">Streptomyces nogalater</name>
    <dbReference type="NCBI Taxonomy" id="38314"/>
    <lineage>
        <taxon>Bacteria</taxon>
        <taxon>Bacillati</taxon>
        <taxon>Actinomycetota</taxon>
        <taxon>Actinomycetes</taxon>
        <taxon>Kitasatosporales</taxon>
        <taxon>Streptomycetaceae</taxon>
        <taxon>Streptomyces</taxon>
    </lineage>
</organism>
<dbReference type="InterPro" id="IPR036388">
    <property type="entry name" value="WH-like_DNA-bd_sf"/>
</dbReference>
<dbReference type="Gene3D" id="1.10.10.10">
    <property type="entry name" value="Winged helix-like DNA-binding domain superfamily/Winged helix DNA-binding domain"/>
    <property type="match status" value="1"/>
</dbReference>
<name>A0ABW0WID0_STRNO</name>
<dbReference type="Proteomes" id="UP001596065">
    <property type="component" value="Unassembled WGS sequence"/>
</dbReference>
<reference evidence="2" key="1">
    <citation type="journal article" date="2019" name="Int. J. Syst. Evol. Microbiol.">
        <title>The Global Catalogue of Microorganisms (GCM) 10K type strain sequencing project: providing services to taxonomists for standard genome sequencing and annotation.</title>
        <authorList>
            <consortium name="The Broad Institute Genomics Platform"/>
            <consortium name="The Broad Institute Genome Sequencing Center for Infectious Disease"/>
            <person name="Wu L."/>
            <person name="Ma J."/>
        </authorList>
    </citation>
    <scope>NUCLEOTIDE SEQUENCE [LARGE SCALE GENOMIC DNA]</scope>
    <source>
        <strain evidence="2">KCTC 5701</strain>
    </source>
</reference>
<gene>
    <name evidence="1" type="ORF">ACFP3J_11195</name>
</gene>
<dbReference type="RefSeq" id="WP_344346352.1">
    <property type="nucleotide sequence ID" value="NZ_BAAASM010000002.1"/>
</dbReference>
<protein>
    <submittedName>
        <fullName evidence="1">Uncharacterized protein</fullName>
    </submittedName>
</protein>
<keyword evidence="2" id="KW-1185">Reference proteome</keyword>
<proteinExistence type="predicted"/>